<dbReference type="PANTHER" id="PTHR43318">
    <property type="entry name" value="UDP-N-ACETYLGLUCOSAMINE 4,6-DEHYDRATASE"/>
    <property type="match status" value="1"/>
</dbReference>
<proteinExistence type="inferred from homology"/>
<comment type="similarity">
    <text evidence="1">Belongs to the polysaccharide synthase family.</text>
</comment>
<dbReference type="Gene3D" id="3.40.50.720">
    <property type="entry name" value="NAD(P)-binding Rossmann-like Domain"/>
    <property type="match status" value="2"/>
</dbReference>
<name>A0A7J4XC90_9BACE</name>
<evidence type="ECO:0000256" key="1">
    <source>
        <dbReference type="ARBA" id="ARBA00007430"/>
    </source>
</evidence>
<evidence type="ECO:0000259" key="2">
    <source>
        <dbReference type="Pfam" id="PF02719"/>
    </source>
</evidence>
<dbReference type="EMBL" id="VWMK01000038">
    <property type="protein sequence ID" value="KAA3756992.1"/>
    <property type="molecule type" value="Genomic_DNA"/>
</dbReference>
<gene>
    <name evidence="3" type="ORF">F3F73_22840</name>
</gene>
<accession>A0A7J4XC90</accession>
<dbReference type="RefSeq" id="WP_130059936.1">
    <property type="nucleotide sequence ID" value="NZ_JADNPJ010000044.1"/>
</dbReference>
<dbReference type="InterPro" id="IPR051203">
    <property type="entry name" value="Polysaccharide_Synthase-Rel"/>
</dbReference>
<reference evidence="3 4" key="1">
    <citation type="journal article" date="2019" name="Nat. Med.">
        <title>A library of human gut bacterial isolates paired with longitudinal multiomics data enables mechanistic microbiome research.</title>
        <authorList>
            <person name="Poyet M."/>
            <person name="Groussin M."/>
            <person name="Gibbons S.M."/>
            <person name="Avila-Pacheco J."/>
            <person name="Jiang X."/>
            <person name="Kearney S.M."/>
            <person name="Perrotta A.R."/>
            <person name="Berdy B."/>
            <person name="Zhao S."/>
            <person name="Lieberman T.D."/>
            <person name="Swanson P.K."/>
            <person name="Smith M."/>
            <person name="Roesemann S."/>
            <person name="Alexander J.E."/>
            <person name="Rich S.A."/>
            <person name="Livny J."/>
            <person name="Vlamakis H."/>
            <person name="Clish C."/>
            <person name="Bullock K."/>
            <person name="Deik A."/>
            <person name="Scott J."/>
            <person name="Pierce K.A."/>
            <person name="Xavier R.J."/>
            <person name="Alm E.J."/>
        </authorList>
    </citation>
    <scope>NUCLEOTIDE SEQUENCE [LARGE SCALE GENOMIC DNA]</scope>
    <source>
        <strain evidence="3 4">BIOML-A10</strain>
    </source>
</reference>
<dbReference type="Proteomes" id="UP000422221">
    <property type="component" value="Unassembled WGS sequence"/>
</dbReference>
<evidence type="ECO:0000313" key="4">
    <source>
        <dbReference type="Proteomes" id="UP000422221"/>
    </source>
</evidence>
<sequence length="402" mass="45790">MLNVNKFISDYITARPVSLFAQDIEANKVRLSEEIQGKKVLVIGGAGTIGSSYIRAILPFRPSELVVVDISENGLTELTRDLRSTYGTIVPEIYRTYPINYADPIFEKIFRESRGFDIVANFSAHKHVRSEKDQYSVEALIENNVIKARKLLDLLAEFPPRHFFCVSTDKAANPVNVMGASKKIMEDMILAYSDKFKVCTARFANVAFSNGSLLAGFIDRLMKKQPLAAPLDVKRYFVSPDESGQICMLACILGKNREIFFPKLSEKQMMTFSHICDDFLHALGYEVKHCFTDEEAKRYASEMPIDSKEYPVVYFNSDTTGEKDFEEFYIPGESLNMDRFISLGVIESAQSRPIKDIDILFTDLNTIFHKDGFSKTEIVDVMKRFLPNFEHEEKGKNLDQKM</sequence>
<organism evidence="3 4">
    <name type="scientific">Bacteroides salyersiae</name>
    <dbReference type="NCBI Taxonomy" id="291644"/>
    <lineage>
        <taxon>Bacteria</taxon>
        <taxon>Pseudomonadati</taxon>
        <taxon>Bacteroidota</taxon>
        <taxon>Bacteroidia</taxon>
        <taxon>Bacteroidales</taxon>
        <taxon>Bacteroidaceae</taxon>
        <taxon>Bacteroides</taxon>
    </lineage>
</organism>
<evidence type="ECO:0000313" key="3">
    <source>
        <dbReference type="EMBL" id="KAA3756992.1"/>
    </source>
</evidence>
<feature type="domain" description="Polysaccharide biosynthesis protein CapD-like" evidence="2">
    <location>
        <begin position="40"/>
        <end position="288"/>
    </location>
</feature>
<dbReference type="Pfam" id="PF02719">
    <property type="entry name" value="Polysacc_synt_2"/>
    <property type="match status" value="1"/>
</dbReference>
<dbReference type="AlphaFoldDB" id="A0A7J4XC90"/>
<dbReference type="SUPFAM" id="SSF51735">
    <property type="entry name" value="NAD(P)-binding Rossmann-fold domains"/>
    <property type="match status" value="1"/>
</dbReference>
<dbReference type="InterPro" id="IPR036291">
    <property type="entry name" value="NAD(P)-bd_dom_sf"/>
</dbReference>
<dbReference type="PANTHER" id="PTHR43318:SF1">
    <property type="entry name" value="POLYSACCHARIDE BIOSYNTHESIS PROTEIN EPSC-RELATED"/>
    <property type="match status" value="1"/>
</dbReference>
<dbReference type="InterPro" id="IPR003869">
    <property type="entry name" value="Polysac_CapD-like"/>
</dbReference>
<comment type="caution">
    <text evidence="3">The sequence shown here is derived from an EMBL/GenBank/DDBJ whole genome shotgun (WGS) entry which is preliminary data.</text>
</comment>
<protein>
    <submittedName>
        <fullName evidence="3">NAD-dependent epimerase/dehydratase family protein</fullName>
    </submittedName>
</protein>